<reference evidence="1" key="1">
    <citation type="submission" date="2007-11" db="EMBL/GenBank/DDBJ databases">
        <authorList>
            <person name="Fulton L."/>
            <person name="Clifton S."/>
            <person name="Fulton B."/>
            <person name="Xu J."/>
            <person name="Minx P."/>
            <person name="Pepin K.H."/>
            <person name="Johnson M."/>
            <person name="Thiruvilangam P."/>
            <person name="Bhonagiri V."/>
            <person name="Nash W.E."/>
            <person name="Mardis E.R."/>
            <person name="Wilson R.K."/>
        </authorList>
    </citation>
    <scope>NUCLEOTIDE SEQUENCE [LARGE SCALE GENOMIC DNA]</scope>
    <source>
        <strain evidence="1">DSM 17241</strain>
    </source>
</reference>
<evidence type="ECO:0000313" key="2">
    <source>
        <dbReference type="Proteomes" id="UP000003803"/>
    </source>
</evidence>
<name>B0P7G7_9FIRM</name>
<protein>
    <submittedName>
        <fullName evidence="1">Uncharacterized protein</fullName>
    </submittedName>
</protein>
<dbReference type="EMBL" id="ABGD02000006">
    <property type="protein sequence ID" value="EDS12470.1"/>
    <property type="molecule type" value="Genomic_DNA"/>
</dbReference>
<comment type="caution">
    <text evidence="1">The sequence shown here is derived from an EMBL/GenBank/DDBJ whole genome shotgun (WGS) entry which is preliminary data.</text>
</comment>
<keyword evidence="2" id="KW-1185">Reference proteome</keyword>
<gene>
    <name evidence="1" type="ORF">ANACOL_00698</name>
</gene>
<accession>B0P7G7</accession>
<proteinExistence type="predicted"/>
<organism evidence="1 2">
    <name type="scientific">Anaerotruncus colihominis DSM 17241</name>
    <dbReference type="NCBI Taxonomy" id="445972"/>
    <lineage>
        <taxon>Bacteria</taxon>
        <taxon>Bacillati</taxon>
        <taxon>Bacillota</taxon>
        <taxon>Clostridia</taxon>
        <taxon>Eubacteriales</taxon>
        <taxon>Oscillospiraceae</taxon>
        <taxon>Anaerotruncus</taxon>
    </lineage>
</organism>
<sequence length="44" mass="4867">MSAKRHDIIGHWGGSGPLPAYRPGHKCIITALRLLYHIRVSGMV</sequence>
<dbReference type="HOGENOM" id="CLU_3211608_0_0_9"/>
<dbReference type="AlphaFoldDB" id="B0P7G7"/>
<reference evidence="1" key="2">
    <citation type="submission" date="2013-09" db="EMBL/GenBank/DDBJ databases">
        <title>Draft genome sequence of Anaerotruncus colihominis(DSM 17241).</title>
        <authorList>
            <person name="Sudarsanam P."/>
            <person name="Ley R."/>
            <person name="Guruge J."/>
            <person name="Turnbaugh P.J."/>
            <person name="Mahowald M."/>
            <person name="Liep D."/>
            <person name="Gordon J."/>
        </authorList>
    </citation>
    <scope>NUCLEOTIDE SEQUENCE</scope>
    <source>
        <strain evidence="1">DSM 17241</strain>
    </source>
</reference>
<evidence type="ECO:0000313" key="1">
    <source>
        <dbReference type="EMBL" id="EDS12470.1"/>
    </source>
</evidence>
<dbReference type="Proteomes" id="UP000003803">
    <property type="component" value="Unassembled WGS sequence"/>
</dbReference>